<keyword evidence="3 5" id="KW-0687">Ribonucleoprotein</keyword>
<dbReference type="NCBIfam" id="NF006477">
    <property type="entry name" value="PRK08881.1"/>
    <property type="match status" value="1"/>
</dbReference>
<dbReference type="GO" id="GO:0015935">
    <property type="term" value="C:small ribosomal subunit"/>
    <property type="evidence" value="ECO:0007669"/>
    <property type="project" value="TreeGrafter"/>
</dbReference>
<dbReference type="Gene3D" id="1.10.287.1480">
    <property type="match status" value="1"/>
</dbReference>
<dbReference type="GeneID" id="19523890"/>
<comment type="subcellular location">
    <subcellularLocation>
        <location evidence="5">Plastid</location>
        <location evidence="5">Chloroplast</location>
    </subcellularLocation>
</comment>
<dbReference type="AlphaFoldDB" id="A0A024B4R1"/>
<keyword evidence="5" id="KW-0699">rRNA-binding</keyword>
<dbReference type="GO" id="GO:0009507">
    <property type="term" value="C:chloroplast"/>
    <property type="evidence" value="ECO:0007669"/>
    <property type="project" value="UniProtKB-SubCell"/>
</dbReference>
<dbReference type="FunFam" id="1.10.287.1480:FF:000001">
    <property type="entry name" value="30S ribosomal protein S14"/>
    <property type="match status" value="1"/>
</dbReference>
<dbReference type="InterPro" id="IPR018271">
    <property type="entry name" value="Ribosomal_uS14_CS"/>
</dbReference>
<dbReference type="HAMAP" id="MF_00537">
    <property type="entry name" value="Ribosomal_uS14_1"/>
    <property type="match status" value="1"/>
</dbReference>
<evidence type="ECO:0000256" key="1">
    <source>
        <dbReference type="ARBA" id="ARBA00009083"/>
    </source>
</evidence>
<dbReference type="EMBL" id="KJ461681">
    <property type="protein sequence ID" value="AHZ11073.1"/>
    <property type="molecule type" value="Genomic_DNA"/>
</dbReference>
<sequence length="100" mass="11781">MAKKSIIERDKKRQALSLKYYDRRQTLKNQIKQAVSIDEKCRLHRELQSLPRNSAPTRIQRRCFVTGRPKSVYRDFGLSRHVLREMAHACLLPGVTKSSW</sequence>
<evidence type="ECO:0000256" key="5">
    <source>
        <dbReference type="HAMAP-Rule" id="MF_00537"/>
    </source>
</evidence>
<dbReference type="GO" id="GO:0006412">
    <property type="term" value="P:translation"/>
    <property type="evidence" value="ECO:0007669"/>
    <property type="project" value="UniProtKB-UniRule"/>
</dbReference>
<dbReference type="PANTHER" id="PTHR19836">
    <property type="entry name" value="30S RIBOSOMAL PROTEIN S14"/>
    <property type="match status" value="1"/>
</dbReference>
<proteinExistence type="inferred from homology"/>
<geneLocation type="chloroplast" evidence="6"/>
<dbReference type="GO" id="GO:0019843">
    <property type="term" value="F:rRNA binding"/>
    <property type="evidence" value="ECO:0007669"/>
    <property type="project" value="UniProtKB-UniRule"/>
</dbReference>
<evidence type="ECO:0000256" key="2">
    <source>
        <dbReference type="ARBA" id="ARBA00022980"/>
    </source>
</evidence>
<dbReference type="RefSeq" id="YP_009033690.1">
    <property type="nucleotide sequence ID" value="NC_024168.1"/>
</dbReference>
<evidence type="ECO:0000256" key="3">
    <source>
        <dbReference type="ARBA" id="ARBA00023274"/>
    </source>
</evidence>
<reference evidence="6" key="1">
    <citation type="journal article" date="2014" name="Genome Biol. Evol.">
        <title>Analyses of charophyte chloroplast genomes help characterize the ancestral chloroplast genome of land plants.</title>
        <authorList>
            <person name="Civan P."/>
            <person name="Foster P.G."/>
            <person name="Embley M.T."/>
            <person name="Seneca A."/>
            <person name="Cox C.J."/>
        </authorList>
    </citation>
    <scope>NUCLEOTIDE SEQUENCE</scope>
</reference>
<dbReference type="Pfam" id="PF00253">
    <property type="entry name" value="Ribosomal_S14"/>
    <property type="match status" value="1"/>
</dbReference>
<dbReference type="PANTHER" id="PTHR19836:SF19">
    <property type="entry name" value="SMALL RIBOSOMAL SUBUNIT PROTEIN US14M"/>
    <property type="match status" value="1"/>
</dbReference>
<name>A0A024B4R1_9VIRI</name>
<comment type="similarity">
    <text evidence="1 5">Belongs to the universal ribosomal protein uS14 family.</text>
</comment>
<accession>A0A024B4R1</accession>
<dbReference type="SUPFAM" id="SSF57716">
    <property type="entry name" value="Glucocorticoid receptor-like (DNA-binding domain)"/>
    <property type="match status" value="1"/>
</dbReference>
<dbReference type="PROSITE" id="PS00527">
    <property type="entry name" value="RIBOSOMAL_S14"/>
    <property type="match status" value="1"/>
</dbReference>
<dbReference type="InterPro" id="IPR023036">
    <property type="entry name" value="Ribosomal_uS14_bac/plastid"/>
</dbReference>
<evidence type="ECO:0000256" key="4">
    <source>
        <dbReference type="ARBA" id="ARBA00035247"/>
    </source>
</evidence>
<comment type="subunit">
    <text evidence="5">Part of the 30S ribosomal subunit.</text>
</comment>
<keyword evidence="5" id="KW-0694">RNA-binding</keyword>
<keyword evidence="6" id="KW-0150">Chloroplast</keyword>
<keyword evidence="6" id="KW-0934">Plastid</keyword>
<dbReference type="GO" id="GO:0003735">
    <property type="term" value="F:structural constituent of ribosome"/>
    <property type="evidence" value="ECO:0007669"/>
    <property type="project" value="InterPro"/>
</dbReference>
<organism evidence="6">
    <name type="scientific">Roya anglica</name>
    <dbReference type="NCBI Taxonomy" id="43943"/>
    <lineage>
        <taxon>Eukaryota</taxon>
        <taxon>Viridiplantae</taxon>
        <taxon>Streptophyta</taxon>
        <taxon>Zygnematophyceae</taxon>
        <taxon>Zygnematophycidae</taxon>
        <taxon>Zygnematales</taxon>
        <taxon>Mesotaeniaceae</taxon>
        <taxon>Roya</taxon>
    </lineage>
</organism>
<evidence type="ECO:0000313" key="6">
    <source>
        <dbReference type="EMBL" id="AHZ11073.1"/>
    </source>
</evidence>
<keyword evidence="2 5" id="KW-0689">Ribosomal protein</keyword>
<dbReference type="InterPro" id="IPR001209">
    <property type="entry name" value="Ribosomal_uS14"/>
</dbReference>
<gene>
    <name evidence="5 6" type="primary">rps14</name>
</gene>
<protein>
    <recommendedName>
        <fullName evidence="4 5">Small ribosomal subunit protein uS14c</fullName>
    </recommendedName>
</protein>
<comment type="function">
    <text evidence="5">Binds 16S rRNA, required for the assembly of 30S particles.</text>
</comment>